<dbReference type="AlphaFoldDB" id="A0A6J4RRH0"/>
<dbReference type="SUPFAM" id="SSF51735">
    <property type="entry name" value="NAD(P)-binding Rossmann-fold domains"/>
    <property type="match status" value="1"/>
</dbReference>
<accession>A0A6J4RRH0</accession>
<dbReference type="Pfam" id="PF00208">
    <property type="entry name" value="ELFV_dehydrog"/>
    <property type="match status" value="1"/>
</dbReference>
<dbReference type="InterPro" id="IPR036291">
    <property type="entry name" value="NAD(P)-bd_dom_sf"/>
</dbReference>
<dbReference type="SUPFAM" id="SSF53223">
    <property type="entry name" value="Aminoacid dehydrogenase-like, N-terminal domain"/>
    <property type="match status" value="1"/>
</dbReference>
<dbReference type="GO" id="GO:0050049">
    <property type="term" value="F:L-leucine dehydrogenase activity"/>
    <property type="evidence" value="ECO:0007669"/>
    <property type="project" value="UniProtKB-EC"/>
</dbReference>
<evidence type="ECO:0000256" key="5">
    <source>
        <dbReference type="PIRSR" id="PIRSR000188-2"/>
    </source>
</evidence>
<dbReference type="Gene3D" id="3.40.50.10860">
    <property type="entry name" value="Leucine Dehydrogenase, chain A, domain 1"/>
    <property type="match status" value="1"/>
</dbReference>
<dbReference type="CDD" id="cd01075">
    <property type="entry name" value="NAD_bind_Leu_Phe_Val_DH"/>
    <property type="match status" value="1"/>
</dbReference>
<keyword evidence="3 5" id="KW-0520">NAD</keyword>
<dbReference type="EMBL" id="CADCVR010000011">
    <property type="protein sequence ID" value="CAA9475617.1"/>
    <property type="molecule type" value="Genomic_DNA"/>
</dbReference>
<reference evidence="8" key="1">
    <citation type="submission" date="2020-02" db="EMBL/GenBank/DDBJ databases">
        <authorList>
            <person name="Meier V. D."/>
        </authorList>
    </citation>
    <scope>NUCLEOTIDE SEQUENCE</scope>
    <source>
        <strain evidence="8">AVDCRST_MAG53</strain>
    </source>
</reference>
<dbReference type="InterPro" id="IPR006095">
    <property type="entry name" value="Glu/Leu/Phe/Val/Trp_DH"/>
</dbReference>
<dbReference type="PIRSF" id="PIRSF000188">
    <property type="entry name" value="Phe_leu_dh"/>
    <property type="match status" value="1"/>
</dbReference>
<dbReference type="GO" id="GO:0006520">
    <property type="term" value="P:amino acid metabolic process"/>
    <property type="evidence" value="ECO:0007669"/>
    <property type="project" value="InterPro"/>
</dbReference>
<evidence type="ECO:0000259" key="7">
    <source>
        <dbReference type="SMART" id="SM00839"/>
    </source>
</evidence>
<organism evidence="8">
    <name type="scientific">uncultured Solirubrobacteraceae bacterium</name>
    <dbReference type="NCBI Taxonomy" id="1162706"/>
    <lineage>
        <taxon>Bacteria</taxon>
        <taxon>Bacillati</taxon>
        <taxon>Actinomycetota</taxon>
        <taxon>Thermoleophilia</taxon>
        <taxon>Solirubrobacterales</taxon>
        <taxon>Solirubrobacteraceae</taxon>
        <taxon>environmental samples</taxon>
    </lineage>
</organism>
<feature type="active site" description="Proton donor/acceptor" evidence="4">
    <location>
        <position position="50"/>
    </location>
</feature>
<evidence type="ECO:0000256" key="6">
    <source>
        <dbReference type="RuleBase" id="RU004417"/>
    </source>
</evidence>
<keyword evidence="5" id="KW-0547">Nucleotide-binding</keyword>
<evidence type="ECO:0000256" key="2">
    <source>
        <dbReference type="ARBA" id="ARBA00023002"/>
    </source>
</evidence>
<gene>
    <name evidence="8" type="ORF">AVDCRST_MAG53-224</name>
</gene>
<evidence type="ECO:0000313" key="8">
    <source>
        <dbReference type="EMBL" id="CAA9475617.1"/>
    </source>
</evidence>
<dbReference type="EC" id="1.4.1.23" evidence="8"/>
<dbReference type="GO" id="GO:0000166">
    <property type="term" value="F:nucleotide binding"/>
    <property type="evidence" value="ECO:0007669"/>
    <property type="project" value="UniProtKB-KW"/>
</dbReference>
<dbReference type="InterPro" id="IPR046346">
    <property type="entry name" value="Aminoacid_DH-like_N_sf"/>
</dbReference>
<evidence type="ECO:0000256" key="4">
    <source>
        <dbReference type="PIRSR" id="PIRSR000188-1"/>
    </source>
</evidence>
<proteinExistence type="inferred from homology"/>
<evidence type="ECO:0000256" key="1">
    <source>
        <dbReference type="ARBA" id="ARBA00006382"/>
    </source>
</evidence>
<dbReference type="Pfam" id="PF02812">
    <property type="entry name" value="ELFV_dehydrog_N"/>
    <property type="match status" value="1"/>
</dbReference>
<dbReference type="PANTHER" id="PTHR42722:SF1">
    <property type="entry name" value="VALINE DEHYDROGENASE"/>
    <property type="match status" value="1"/>
</dbReference>
<name>A0A6J4RRH0_9ACTN</name>
<dbReference type="Gene3D" id="3.40.50.720">
    <property type="entry name" value="NAD(P)-binding Rossmann-like Domain"/>
    <property type="match status" value="1"/>
</dbReference>
<dbReference type="PRINTS" id="PR00082">
    <property type="entry name" value="GLFDHDRGNASE"/>
</dbReference>
<feature type="domain" description="Glutamate/phenylalanine/leucine/valine/L-tryptophan dehydrogenase C-terminal" evidence="7">
    <location>
        <begin position="118"/>
        <end position="326"/>
    </location>
</feature>
<dbReference type="GO" id="GO:0043837">
    <property type="term" value="F:valine dehydrogenase (NAD+) activity"/>
    <property type="evidence" value="ECO:0007669"/>
    <property type="project" value="UniProtKB-EC"/>
</dbReference>
<dbReference type="PANTHER" id="PTHR42722">
    <property type="entry name" value="LEUCINE DEHYDROGENASE"/>
    <property type="match status" value="1"/>
</dbReference>
<dbReference type="SMART" id="SM00839">
    <property type="entry name" value="ELFV_dehydrog"/>
    <property type="match status" value="1"/>
</dbReference>
<dbReference type="InterPro" id="IPR006096">
    <property type="entry name" value="Glu/Leu/Phe/Val/Trp_DH_C"/>
</dbReference>
<feature type="binding site" evidence="5">
    <location>
        <begin position="154"/>
        <end position="159"/>
    </location>
    <ligand>
        <name>NAD(+)</name>
        <dbReference type="ChEBI" id="CHEBI:57540"/>
    </ligand>
</feature>
<dbReference type="InterPro" id="IPR006097">
    <property type="entry name" value="Glu/Leu/Phe/Val/Trp_DH_dimer"/>
</dbReference>
<keyword evidence="2 6" id="KW-0560">Oxidoreductase</keyword>
<dbReference type="EC" id="1.4.1.9" evidence="8"/>
<comment type="similarity">
    <text evidence="1 6">Belongs to the Glu/Leu/Phe/Val dehydrogenases family.</text>
</comment>
<protein>
    <submittedName>
        <fullName evidence="8">Branched-chain amino acid dehydrogenase [deaminating](EC)</fullName>
        <ecNumber evidence="8">1.4.1.23</ecNumber>
        <ecNumber evidence="8">1.4.1.9</ecNumber>
    </submittedName>
</protein>
<evidence type="ECO:0000256" key="3">
    <source>
        <dbReference type="ARBA" id="ARBA00023027"/>
    </source>
</evidence>
<sequence>MHSTARGPSLGGCRFWAYADARAAMRDALRLSEGMTWKSAVAGLPLGGGKGVIMSHPGEALSAARRRDALLDFGDTVALLGGSYVTAEDVGTSTADMTTIAERTPHVAGLAAADGGSGDPSPFTALGVLCSIEAALEQHTGSPRLGGRSVALIGLGHVGLPLARALTAAGAEVLVADIDPARQADAAALGARWVRAEEAMTAQVDVLCPCALGGILDHESVPALQAPIVAGAANNQLASAEVAGLLTARGVLWAPDFVANAGGIINIAAEFEPQGYDPDRAAARVREIGTTMRMILADAAAAGVTPLAAAMALARRRVAEGARATSS</sequence>
<dbReference type="InterPro" id="IPR016211">
    <property type="entry name" value="Glu/Phe/Leu/Val/Trp_DH_bac/arc"/>
</dbReference>